<reference evidence="2" key="1">
    <citation type="journal article" date="2014" name="Front. Microbiol.">
        <title>High frequency of phylogenetically diverse reductive dehalogenase-homologous genes in deep subseafloor sedimentary metagenomes.</title>
        <authorList>
            <person name="Kawai M."/>
            <person name="Futagami T."/>
            <person name="Toyoda A."/>
            <person name="Takaki Y."/>
            <person name="Nishi S."/>
            <person name="Hori S."/>
            <person name="Arai W."/>
            <person name="Tsubouchi T."/>
            <person name="Morono Y."/>
            <person name="Uchiyama I."/>
            <person name="Ito T."/>
            <person name="Fujiyama A."/>
            <person name="Inagaki F."/>
            <person name="Takami H."/>
        </authorList>
    </citation>
    <scope>NUCLEOTIDE SEQUENCE</scope>
    <source>
        <strain evidence="2">Expedition CK06-06</strain>
    </source>
</reference>
<feature type="region of interest" description="Disordered" evidence="1">
    <location>
        <begin position="1"/>
        <end position="36"/>
    </location>
</feature>
<feature type="non-terminal residue" evidence="2">
    <location>
        <position position="1"/>
    </location>
</feature>
<evidence type="ECO:0000256" key="1">
    <source>
        <dbReference type="SAM" id="MobiDB-lite"/>
    </source>
</evidence>
<name>X1MAD3_9ZZZZ</name>
<sequence>FDVDVPPHQVTTHHTNRGFEGRETVPDDMGHDGTAPWARDYETAALPLSYAGMRLV</sequence>
<protein>
    <submittedName>
        <fullName evidence="2">Uncharacterized protein</fullName>
    </submittedName>
</protein>
<gene>
    <name evidence="2" type="ORF">S06H3_24824</name>
</gene>
<evidence type="ECO:0000313" key="2">
    <source>
        <dbReference type="EMBL" id="GAI28248.1"/>
    </source>
</evidence>
<dbReference type="EMBL" id="BARV01013993">
    <property type="protein sequence ID" value="GAI28248.1"/>
    <property type="molecule type" value="Genomic_DNA"/>
</dbReference>
<feature type="compositionally biased region" description="Basic and acidic residues" evidence="1">
    <location>
        <begin position="17"/>
        <end position="31"/>
    </location>
</feature>
<accession>X1MAD3</accession>
<organism evidence="2">
    <name type="scientific">marine sediment metagenome</name>
    <dbReference type="NCBI Taxonomy" id="412755"/>
    <lineage>
        <taxon>unclassified sequences</taxon>
        <taxon>metagenomes</taxon>
        <taxon>ecological metagenomes</taxon>
    </lineage>
</organism>
<proteinExistence type="predicted"/>
<dbReference type="AlphaFoldDB" id="X1MAD3"/>
<comment type="caution">
    <text evidence="2">The sequence shown here is derived from an EMBL/GenBank/DDBJ whole genome shotgun (WGS) entry which is preliminary data.</text>
</comment>